<proteinExistence type="predicted"/>
<accession>A0A4Q2S990</accession>
<evidence type="ECO:0000313" key="2">
    <source>
        <dbReference type="EMBL" id="RYB99138.1"/>
    </source>
</evidence>
<evidence type="ECO:0000313" key="3">
    <source>
        <dbReference type="Proteomes" id="UP000293291"/>
    </source>
</evidence>
<organism evidence="2 3">
    <name type="scientific">Nocardioides ganghwensis</name>
    <dbReference type="NCBI Taxonomy" id="252230"/>
    <lineage>
        <taxon>Bacteria</taxon>
        <taxon>Bacillati</taxon>
        <taxon>Actinomycetota</taxon>
        <taxon>Actinomycetes</taxon>
        <taxon>Propionibacteriales</taxon>
        <taxon>Nocardioidaceae</taxon>
        <taxon>Nocardioides</taxon>
    </lineage>
</organism>
<dbReference type="CDD" id="cd08946">
    <property type="entry name" value="SDR_e"/>
    <property type="match status" value="1"/>
</dbReference>
<name>A0A4Q2S990_9ACTN</name>
<dbReference type="AlphaFoldDB" id="A0A4Q2S990"/>
<sequence>MRVLVTGDRGYLGSVMVPHLLAAGHDVVGLDAGWYDGCDFGRPFTDYEQRTGDVRDAGPADLRGFDAVAHLAAISNDPIGHLNPDATFSVNARGAVHTARVAKAAGVGRFLFASSCSLYGAAGDGVVDEDAPFRPVTPYGESKVLAEEGISALADGDFSPTYMRNATAYGSSTRLRADIVVNNLTGTAFTRGKVELQSDGSPWRPLVHAEDIARAFAAVLAAPVEVVHDQAFNVGRDEDVVQVRDIANAVSRAMDVPVTFAEGAGPDTRDYRVDFTKIGRLLPGFVPAWTIPDGIAELSADMAERGLAAEDFEGPRFVRLARIRELQTEGRMTPDLRLGDRVEVAS</sequence>
<dbReference type="Pfam" id="PF01370">
    <property type="entry name" value="Epimerase"/>
    <property type="match status" value="1"/>
</dbReference>
<dbReference type="PANTHER" id="PTHR43245">
    <property type="entry name" value="BIFUNCTIONAL POLYMYXIN RESISTANCE PROTEIN ARNA"/>
    <property type="match status" value="1"/>
</dbReference>
<dbReference type="SUPFAM" id="SSF51735">
    <property type="entry name" value="NAD(P)-binding Rossmann-fold domains"/>
    <property type="match status" value="1"/>
</dbReference>
<reference evidence="2 3" key="1">
    <citation type="submission" date="2019-01" db="EMBL/GenBank/DDBJ databases">
        <title>Novel species of Nocardioides.</title>
        <authorList>
            <person name="Liu Q."/>
            <person name="Xin Y.-H."/>
        </authorList>
    </citation>
    <scope>NUCLEOTIDE SEQUENCE [LARGE SCALE GENOMIC DNA]</scope>
    <source>
        <strain evidence="2 3">CGMCC 4.6875</strain>
    </source>
</reference>
<feature type="domain" description="NAD-dependent epimerase/dehydratase" evidence="1">
    <location>
        <begin position="3"/>
        <end position="235"/>
    </location>
</feature>
<dbReference type="InterPro" id="IPR001509">
    <property type="entry name" value="Epimerase_deHydtase"/>
</dbReference>
<comment type="caution">
    <text evidence="2">The sequence shown here is derived from an EMBL/GenBank/DDBJ whole genome shotgun (WGS) entry which is preliminary data.</text>
</comment>
<protein>
    <submittedName>
        <fullName evidence="2">SDR family oxidoreductase</fullName>
    </submittedName>
</protein>
<gene>
    <name evidence="2" type="ORF">EUA07_16855</name>
</gene>
<keyword evidence="3" id="KW-1185">Reference proteome</keyword>
<dbReference type="EMBL" id="SDWU01000020">
    <property type="protein sequence ID" value="RYB99138.1"/>
    <property type="molecule type" value="Genomic_DNA"/>
</dbReference>
<dbReference type="OrthoDB" id="9795501at2"/>
<dbReference type="Gene3D" id="3.40.50.720">
    <property type="entry name" value="NAD(P)-binding Rossmann-like Domain"/>
    <property type="match status" value="1"/>
</dbReference>
<dbReference type="InterPro" id="IPR036291">
    <property type="entry name" value="NAD(P)-bd_dom_sf"/>
</dbReference>
<dbReference type="InterPro" id="IPR050177">
    <property type="entry name" value="Lipid_A_modif_metabolic_enz"/>
</dbReference>
<evidence type="ECO:0000259" key="1">
    <source>
        <dbReference type="Pfam" id="PF01370"/>
    </source>
</evidence>
<dbReference type="Proteomes" id="UP000293291">
    <property type="component" value="Unassembled WGS sequence"/>
</dbReference>
<dbReference type="PANTHER" id="PTHR43245:SF23">
    <property type="entry name" value="NAD(P)-BINDING DOMAIN-CONTAINING PROTEIN"/>
    <property type="match status" value="1"/>
</dbReference>